<dbReference type="STRING" id="282676.B6F84_08325"/>
<dbReference type="RefSeq" id="WP_148691806.1">
    <property type="nucleotide sequence ID" value="NZ_CP020477.1"/>
</dbReference>
<dbReference type="EMBL" id="CP020477">
    <property type="protein sequence ID" value="ARM76025.1"/>
    <property type="molecule type" value="Genomic_DNA"/>
</dbReference>
<dbReference type="Gene3D" id="3.40.190.200">
    <property type="match status" value="1"/>
</dbReference>
<dbReference type="AlphaFoldDB" id="A0A1W6K0K8"/>
<accession>A0A1W6K0K8</accession>
<gene>
    <name evidence="1" type="ORF">B6F84_08325</name>
</gene>
<reference evidence="1 2" key="1">
    <citation type="submission" date="2017-03" db="EMBL/GenBank/DDBJ databases">
        <title>Sulfur activation and transportation mechanism of thermophilic Archaea Acidianus manzaensis YN-25.</title>
        <authorList>
            <person name="Ma Y."/>
            <person name="Yang Y."/>
            <person name="Xia J."/>
        </authorList>
    </citation>
    <scope>NUCLEOTIDE SEQUENCE [LARGE SCALE GENOMIC DNA]</scope>
    <source>
        <strain evidence="1 2">YN-25</strain>
    </source>
</reference>
<dbReference type="OrthoDB" id="56574at2157"/>
<dbReference type="InterPro" id="IPR024533">
    <property type="entry name" value="DUF3834"/>
</dbReference>
<evidence type="ECO:0000313" key="2">
    <source>
        <dbReference type="Proteomes" id="UP000193404"/>
    </source>
</evidence>
<evidence type="ECO:0000313" key="1">
    <source>
        <dbReference type="EMBL" id="ARM76025.1"/>
    </source>
</evidence>
<protein>
    <recommendedName>
        <fullName evidence="3">DUF3834 domain-containing protein</fullName>
    </recommendedName>
</protein>
<keyword evidence="2" id="KW-1185">Reference proteome</keyword>
<dbReference type="GeneID" id="41590916"/>
<dbReference type="KEGG" id="aman:B6F84_08325"/>
<dbReference type="Pfam" id="PF12916">
    <property type="entry name" value="DUF3834"/>
    <property type="match status" value="1"/>
</dbReference>
<proteinExistence type="predicted"/>
<organism evidence="1 2">
    <name type="scientific">Acidianus manzaensis</name>
    <dbReference type="NCBI Taxonomy" id="282676"/>
    <lineage>
        <taxon>Archaea</taxon>
        <taxon>Thermoproteota</taxon>
        <taxon>Thermoprotei</taxon>
        <taxon>Sulfolobales</taxon>
        <taxon>Sulfolobaceae</taxon>
        <taxon>Acidianus</taxon>
    </lineage>
</organism>
<name>A0A1W6K0K8_9CREN</name>
<evidence type="ECO:0008006" key="3">
    <source>
        <dbReference type="Google" id="ProtNLM"/>
    </source>
</evidence>
<dbReference type="Proteomes" id="UP000193404">
    <property type="component" value="Chromosome"/>
</dbReference>
<sequence length="229" mass="25817">MLVTAPFAGPIAFPVLVKKKLEEADFDLENSCTSNKIGNIVLDAISNIVRIKNERYRIIGAVYIKMYSIIGNKNSNKIYTIRKGTLADINARLYAKYTKKEVINTDAKTAIEMAEKGNLAIVGIETKLGDSLEEEFEKIGIKSPSCIIYSELENNTNFLNEYSRGIELIKERPEDSSIVISSSSNYYPLDIMEKIISHYNHQLTTSKDEISKSVKIYSEIIPEISSLRF</sequence>